<reference evidence="10 11" key="1">
    <citation type="submission" date="2009-02" db="EMBL/GenBank/DDBJ databases">
        <authorList>
            <person name="Fulton L."/>
            <person name="Clifton S."/>
            <person name="Fulton B."/>
            <person name="Xu J."/>
            <person name="Minx P."/>
            <person name="Pepin K.H."/>
            <person name="Johnson M."/>
            <person name="Bhonagiri V."/>
            <person name="Nash W.E."/>
            <person name="Mardis E.R."/>
            <person name="Wilson R.K."/>
        </authorList>
    </citation>
    <scope>NUCLEOTIDE SEQUENCE [LARGE SCALE GENOMIC DNA]</scope>
    <source>
        <strain evidence="10 11">ATCC 27758</strain>
    </source>
</reference>
<feature type="transmembrane region" description="Helical" evidence="9">
    <location>
        <begin position="160"/>
        <end position="180"/>
    </location>
</feature>
<feature type="transmembrane region" description="Helical" evidence="9">
    <location>
        <begin position="365"/>
        <end position="386"/>
    </location>
</feature>
<comment type="caution">
    <text evidence="10">The sequence shown here is derived from an EMBL/GenBank/DDBJ whole genome shotgun (WGS) entry which is preliminary data.</text>
</comment>
<evidence type="ECO:0000256" key="7">
    <source>
        <dbReference type="ARBA" id="ARBA00022989"/>
    </source>
</evidence>
<evidence type="ECO:0000256" key="5">
    <source>
        <dbReference type="ARBA" id="ARBA00022692"/>
    </source>
</evidence>
<dbReference type="Proteomes" id="UP000003793">
    <property type="component" value="Unassembled WGS sequence"/>
</dbReference>
<sequence>MSIKKEGYRMSINDLVLKVNDVLTGSVLIIALVGIGLLFTFKLGFIQIRGFKDGWNRTFGGLFSKKGDAGKDGMSSFQALATAIAAQVGTGNIAGAATAIAVGGPGAIFWMWISAFLGMSTIFAEAVMAQKFKQVSDDGTVTGGPVYYIRGAFKGTFGKVLAAIFAVLIIFALGFMGNAVQSNSIAASWNTAFGIPKIAMGIFIAVVSLFVFTGGMKRIAKVTELIVPIMAAFYIVGSLIVIFANVTAIPAAFHDIIVGAFKPAAVAGGAMGATLKLAVQKGVARGLFSNEAGMGSTPHAHAVAKVNHPVEQGFVAMIGVFIDTFVILNLTALVIITTGSRTSGFTGAQLSQYAFSTLYGKFGEIFIAICMLFFAFSTIIGWYFFGEANIRYLFGAKAVKIYSIIVCICVALGSLQEVDLVWNMADCFNSMMVIPNAIALVALSGLVKKTHDDYYNNFLPNQKKGK</sequence>
<feature type="transmembrane region" description="Helical" evidence="9">
    <location>
        <begin position="108"/>
        <end position="128"/>
    </location>
</feature>
<keyword evidence="6 9" id="KW-0769">Symport</keyword>
<comment type="similarity">
    <text evidence="2 9">Belongs to the alanine or glycine:cation symporter (AGCS) (TC 2.A.25) family.</text>
</comment>
<gene>
    <name evidence="10" type="primary">agcS</name>
    <name evidence="10" type="ORF">COPCOM_02597</name>
</gene>
<feature type="transmembrane region" description="Helical" evidence="9">
    <location>
        <begin position="79"/>
        <end position="102"/>
    </location>
</feature>
<feature type="transmembrane region" description="Helical" evidence="9">
    <location>
        <begin position="192"/>
        <end position="213"/>
    </location>
</feature>
<evidence type="ECO:0000256" key="8">
    <source>
        <dbReference type="ARBA" id="ARBA00023136"/>
    </source>
</evidence>
<dbReference type="Gene3D" id="1.20.1740.10">
    <property type="entry name" value="Amino acid/polyamine transporter I"/>
    <property type="match status" value="1"/>
</dbReference>
<keyword evidence="4 9" id="KW-1003">Cell membrane</keyword>
<evidence type="ECO:0000313" key="10">
    <source>
        <dbReference type="EMBL" id="EEG89612.1"/>
    </source>
</evidence>
<keyword evidence="8 9" id="KW-0472">Membrane</keyword>
<feature type="transmembrane region" description="Helical" evidence="9">
    <location>
        <begin position="314"/>
        <end position="336"/>
    </location>
</feature>
<dbReference type="GO" id="GO:0005886">
    <property type="term" value="C:plasma membrane"/>
    <property type="evidence" value="ECO:0007669"/>
    <property type="project" value="UniProtKB-SubCell"/>
</dbReference>
<name>C0BBY8_9FIRM</name>
<dbReference type="PRINTS" id="PR00175">
    <property type="entry name" value="NAALASMPORT"/>
</dbReference>
<feature type="transmembrane region" description="Helical" evidence="9">
    <location>
        <begin position="398"/>
        <end position="416"/>
    </location>
</feature>
<proteinExistence type="inferred from homology"/>
<evidence type="ECO:0000256" key="2">
    <source>
        <dbReference type="ARBA" id="ARBA00009261"/>
    </source>
</evidence>
<evidence type="ECO:0000256" key="1">
    <source>
        <dbReference type="ARBA" id="ARBA00004651"/>
    </source>
</evidence>
<dbReference type="PROSITE" id="PS00873">
    <property type="entry name" value="NA_ALANINE_SYMP"/>
    <property type="match status" value="1"/>
</dbReference>
<keyword evidence="5 9" id="KW-0812">Transmembrane</keyword>
<protein>
    <submittedName>
        <fullName evidence="10">Amino acid carrier protein</fullName>
    </submittedName>
</protein>
<dbReference type="PANTHER" id="PTHR30330:SF14">
    <property type="entry name" value="SODIUM_AMINO ACID (ALANINE) SYMPORTER"/>
    <property type="match status" value="1"/>
</dbReference>
<evidence type="ECO:0000256" key="6">
    <source>
        <dbReference type="ARBA" id="ARBA00022847"/>
    </source>
</evidence>
<evidence type="ECO:0000256" key="9">
    <source>
        <dbReference type="RuleBase" id="RU363064"/>
    </source>
</evidence>
<dbReference type="GO" id="GO:0005283">
    <property type="term" value="F:amino acid:sodium symporter activity"/>
    <property type="evidence" value="ECO:0007669"/>
    <property type="project" value="InterPro"/>
</dbReference>
<evidence type="ECO:0000256" key="4">
    <source>
        <dbReference type="ARBA" id="ARBA00022475"/>
    </source>
</evidence>
<feature type="transmembrane region" description="Helical" evidence="9">
    <location>
        <begin position="256"/>
        <end position="279"/>
    </location>
</feature>
<dbReference type="InterPro" id="IPR001463">
    <property type="entry name" value="Na/Ala_symport"/>
</dbReference>
<feature type="transmembrane region" description="Helical" evidence="9">
    <location>
        <begin position="428"/>
        <end position="447"/>
    </location>
</feature>
<keyword evidence="7 9" id="KW-1133">Transmembrane helix</keyword>
<dbReference type="HOGENOM" id="CLU_024867_1_0_9"/>
<reference evidence="10 11" key="2">
    <citation type="submission" date="2009-03" db="EMBL/GenBank/DDBJ databases">
        <title>Draft genome sequence of Coprococcus comes (ATCC 27758).</title>
        <authorList>
            <person name="Sudarsanam P."/>
            <person name="Ley R."/>
            <person name="Guruge J."/>
            <person name="Turnbaugh P.J."/>
            <person name="Mahowald M."/>
            <person name="Liep D."/>
            <person name="Gordon J."/>
        </authorList>
    </citation>
    <scope>NUCLEOTIDE SEQUENCE [LARGE SCALE GENOMIC DNA]</scope>
    <source>
        <strain evidence="10 11">ATCC 27758</strain>
    </source>
</reference>
<dbReference type="Pfam" id="PF01235">
    <property type="entry name" value="Na_Ala_symp"/>
    <property type="match status" value="1"/>
</dbReference>
<accession>C0BBY8</accession>
<comment type="subcellular location">
    <subcellularLocation>
        <location evidence="1 9">Cell membrane</location>
        <topology evidence="1 9">Multi-pass membrane protein</topology>
    </subcellularLocation>
</comment>
<organism evidence="10 11">
    <name type="scientific">Coprococcus comes ATCC 27758</name>
    <dbReference type="NCBI Taxonomy" id="470146"/>
    <lineage>
        <taxon>Bacteria</taxon>
        <taxon>Bacillati</taxon>
        <taxon>Bacillota</taxon>
        <taxon>Clostridia</taxon>
        <taxon>Lachnospirales</taxon>
        <taxon>Lachnospiraceae</taxon>
        <taxon>Coprococcus</taxon>
    </lineage>
</organism>
<dbReference type="NCBIfam" id="TIGR00835">
    <property type="entry name" value="agcS"/>
    <property type="match status" value="1"/>
</dbReference>
<evidence type="ECO:0000313" key="11">
    <source>
        <dbReference type="Proteomes" id="UP000003793"/>
    </source>
</evidence>
<dbReference type="EMBL" id="ABVR01000041">
    <property type="protein sequence ID" value="EEG89612.1"/>
    <property type="molecule type" value="Genomic_DNA"/>
</dbReference>
<feature type="transmembrane region" description="Helical" evidence="9">
    <location>
        <begin position="225"/>
        <end position="244"/>
    </location>
</feature>
<feature type="transmembrane region" description="Helical" evidence="9">
    <location>
        <begin position="22"/>
        <end position="41"/>
    </location>
</feature>
<evidence type="ECO:0000256" key="3">
    <source>
        <dbReference type="ARBA" id="ARBA00022448"/>
    </source>
</evidence>
<dbReference type="PANTHER" id="PTHR30330">
    <property type="entry name" value="AGSS FAMILY TRANSPORTER, SODIUM-ALANINE"/>
    <property type="match status" value="1"/>
</dbReference>
<dbReference type="FunFam" id="1.20.1740.10:FF:000004">
    <property type="entry name" value="Sodium:alanine symporter family protein"/>
    <property type="match status" value="1"/>
</dbReference>
<keyword evidence="3 9" id="KW-0813">Transport</keyword>
<dbReference type="AlphaFoldDB" id="C0BBY8"/>